<dbReference type="OMA" id="AMADHMK"/>
<dbReference type="PANTHER" id="PTHR36811">
    <property type="entry name" value="OS08G0444440 PROTEIN"/>
    <property type="match status" value="1"/>
</dbReference>
<reference evidence="2 3" key="1">
    <citation type="submission" date="2013-09" db="EMBL/GenBank/DDBJ databases">
        <title>Corchorus capsularis genome sequencing.</title>
        <authorList>
            <person name="Alam M."/>
            <person name="Haque M.S."/>
            <person name="Islam M.S."/>
            <person name="Emdad E.M."/>
            <person name="Islam M.M."/>
            <person name="Ahmed B."/>
            <person name="Halim A."/>
            <person name="Hossen Q.M.M."/>
            <person name="Hossain M.Z."/>
            <person name="Ahmed R."/>
            <person name="Khan M.M."/>
            <person name="Islam R."/>
            <person name="Rashid M.M."/>
            <person name="Khan S.A."/>
            <person name="Rahman M.S."/>
            <person name="Alam M."/>
        </authorList>
    </citation>
    <scope>NUCLEOTIDE SEQUENCE [LARGE SCALE GENOMIC DNA]</scope>
    <source>
        <strain evidence="3">cv. CVL-1</strain>
        <tissue evidence="2">Whole seedling</tissue>
    </source>
</reference>
<organism evidence="2 3">
    <name type="scientific">Corchorus capsularis</name>
    <name type="common">Jute</name>
    <dbReference type="NCBI Taxonomy" id="210143"/>
    <lineage>
        <taxon>Eukaryota</taxon>
        <taxon>Viridiplantae</taxon>
        <taxon>Streptophyta</taxon>
        <taxon>Embryophyta</taxon>
        <taxon>Tracheophyta</taxon>
        <taxon>Spermatophyta</taxon>
        <taxon>Magnoliopsida</taxon>
        <taxon>eudicotyledons</taxon>
        <taxon>Gunneridae</taxon>
        <taxon>Pentapetalae</taxon>
        <taxon>rosids</taxon>
        <taxon>malvids</taxon>
        <taxon>Malvales</taxon>
        <taxon>Malvaceae</taxon>
        <taxon>Grewioideae</taxon>
        <taxon>Apeibeae</taxon>
        <taxon>Corchorus</taxon>
    </lineage>
</organism>
<proteinExistence type="predicted"/>
<feature type="region of interest" description="Disordered" evidence="1">
    <location>
        <begin position="1"/>
        <end position="21"/>
    </location>
</feature>
<dbReference type="OrthoDB" id="1080856at2759"/>
<dbReference type="PANTHER" id="PTHR36811:SF2">
    <property type="entry name" value="OS08G0444440 PROTEIN"/>
    <property type="match status" value="1"/>
</dbReference>
<feature type="region of interest" description="Disordered" evidence="1">
    <location>
        <begin position="111"/>
        <end position="145"/>
    </location>
</feature>
<sequence>MDKSKRMSLGVQKKTKPTKQNKKKFLKNVLDYLKSDSYMFAPLISPPLSGYSDTKMKEPIKGNKKRELKKDRNYMKSDTYMYAPLLPPPSGQFQSRRKITDEVSTTMLNLKESGKSTESANARAENQQRNDSCLERSDQTSRHGERVKHMVYQHCRSTPDNMAFGPMLLVDKASFVIL</sequence>
<dbReference type="AlphaFoldDB" id="A0A1R3GSM4"/>
<feature type="compositionally biased region" description="Polar residues" evidence="1">
    <location>
        <begin position="116"/>
        <end position="125"/>
    </location>
</feature>
<comment type="caution">
    <text evidence="2">The sequence shown here is derived from an EMBL/GenBank/DDBJ whole genome shotgun (WGS) entry which is preliminary data.</text>
</comment>
<feature type="compositionally biased region" description="Basic and acidic residues" evidence="1">
    <location>
        <begin position="126"/>
        <end position="145"/>
    </location>
</feature>
<evidence type="ECO:0000313" key="3">
    <source>
        <dbReference type="Proteomes" id="UP000188268"/>
    </source>
</evidence>
<dbReference type="Proteomes" id="UP000188268">
    <property type="component" value="Unassembled WGS sequence"/>
</dbReference>
<evidence type="ECO:0000256" key="1">
    <source>
        <dbReference type="SAM" id="MobiDB-lite"/>
    </source>
</evidence>
<dbReference type="Gramene" id="OMO61059">
    <property type="protein sequence ID" value="OMO61059"/>
    <property type="gene ID" value="CCACVL1_23751"/>
</dbReference>
<evidence type="ECO:0000313" key="2">
    <source>
        <dbReference type="EMBL" id="OMO61059.1"/>
    </source>
</evidence>
<keyword evidence="3" id="KW-1185">Reference proteome</keyword>
<gene>
    <name evidence="2" type="ORF">CCACVL1_23751</name>
</gene>
<protein>
    <submittedName>
        <fullName evidence="2">Uncharacterized protein</fullName>
    </submittedName>
</protein>
<dbReference type="EMBL" id="AWWV01013587">
    <property type="protein sequence ID" value="OMO61059.1"/>
    <property type="molecule type" value="Genomic_DNA"/>
</dbReference>
<name>A0A1R3GSM4_COCAP</name>
<accession>A0A1R3GSM4</accession>